<comment type="similarity">
    <text evidence="2">Belongs to the RLP family.</text>
</comment>
<keyword evidence="10" id="KW-0675">Receptor</keyword>
<keyword evidence="9" id="KW-0472">Membrane</keyword>
<evidence type="ECO:0000256" key="1">
    <source>
        <dbReference type="ARBA" id="ARBA00004251"/>
    </source>
</evidence>
<dbReference type="PANTHER" id="PTHR27004:SF462">
    <property type="entry name" value="LRR RECEPTOR-LIKE KINASE"/>
    <property type="match status" value="1"/>
</dbReference>
<evidence type="ECO:0000256" key="3">
    <source>
        <dbReference type="ARBA" id="ARBA00022475"/>
    </source>
</evidence>
<dbReference type="GO" id="GO:0005886">
    <property type="term" value="C:plasma membrane"/>
    <property type="evidence" value="ECO:0007669"/>
    <property type="project" value="UniProtKB-SubCell"/>
</dbReference>
<comment type="subcellular location">
    <subcellularLocation>
        <location evidence="1">Cell membrane</location>
        <topology evidence="1">Single-pass type I membrane protein</topology>
    </subcellularLocation>
</comment>
<keyword evidence="5" id="KW-0812">Transmembrane</keyword>
<keyword evidence="4" id="KW-0433">Leucine-rich repeat</keyword>
<reference evidence="12 13" key="1">
    <citation type="journal article" date="2014" name="PLoS ONE">
        <title>Global Analysis of Gene Expression Profiles in Physic Nut (Jatropha curcas L.) Seedlings Exposed to Salt Stress.</title>
        <authorList>
            <person name="Zhang L."/>
            <person name="Zhang C."/>
            <person name="Wu P."/>
            <person name="Chen Y."/>
            <person name="Li M."/>
            <person name="Jiang H."/>
            <person name="Wu G."/>
        </authorList>
    </citation>
    <scope>NUCLEOTIDE SEQUENCE [LARGE SCALE GENOMIC DNA]</scope>
    <source>
        <strain evidence="13">cv. GZQX0401</strain>
        <tissue evidence="12">Young leaves</tissue>
    </source>
</reference>
<evidence type="ECO:0000256" key="5">
    <source>
        <dbReference type="ARBA" id="ARBA00022692"/>
    </source>
</evidence>
<keyword evidence="13" id="KW-1185">Reference proteome</keyword>
<dbReference type="Gene3D" id="3.80.10.10">
    <property type="entry name" value="Ribonuclease Inhibitor"/>
    <property type="match status" value="1"/>
</dbReference>
<dbReference type="Proteomes" id="UP000027138">
    <property type="component" value="Unassembled WGS sequence"/>
</dbReference>
<evidence type="ECO:0000256" key="10">
    <source>
        <dbReference type="ARBA" id="ARBA00023170"/>
    </source>
</evidence>
<evidence type="ECO:0000256" key="2">
    <source>
        <dbReference type="ARBA" id="ARBA00009592"/>
    </source>
</evidence>
<dbReference type="OrthoDB" id="852079at2759"/>
<dbReference type="SUPFAM" id="SSF52058">
    <property type="entry name" value="L domain-like"/>
    <property type="match status" value="1"/>
</dbReference>
<keyword evidence="8" id="KW-1133">Transmembrane helix</keyword>
<keyword evidence="6" id="KW-0732">Signal</keyword>
<evidence type="ECO:0000256" key="4">
    <source>
        <dbReference type="ARBA" id="ARBA00022614"/>
    </source>
</evidence>
<evidence type="ECO:0008006" key="14">
    <source>
        <dbReference type="Google" id="ProtNLM"/>
    </source>
</evidence>
<evidence type="ECO:0000313" key="12">
    <source>
        <dbReference type="EMBL" id="KDP44941.1"/>
    </source>
</evidence>
<keyword evidence="11" id="KW-0325">Glycoprotein</keyword>
<keyword evidence="7" id="KW-0677">Repeat</keyword>
<sequence>MSLLSSSFPFCAEVLIYSCTDCTLPMEIGIWFQLFFPVGICSHHTRKQNRSRGIASLQIKNYTRPSWSFKLLESFSTFLQLARHYVQEATQEGHRDKSKVERFGQIPSNLSHCTNLVHLSVINNKLTGKFPLELGFLSKLELIVISGNHLSGEIPNSIGNLSSLEILAAAYNFFKGQIPESIGQLKSLTALGLGANELSVSNCL</sequence>
<evidence type="ECO:0000256" key="11">
    <source>
        <dbReference type="ARBA" id="ARBA00023180"/>
    </source>
</evidence>
<evidence type="ECO:0000256" key="9">
    <source>
        <dbReference type="ARBA" id="ARBA00023136"/>
    </source>
</evidence>
<proteinExistence type="inferred from homology"/>
<evidence type="ECO:0000256" key="7">
    <source>
        <dbReference type="ARBA" id="ARBA00022737"/>
    </source>
</evidence>
<dbReference type="Pfam" id="PF00560">
    <property type="entry name" value="LRR_1"/>
    <property type="match status" value="2"/>
</dbReference>
<dbReference type="FunFam" id="3.80.10.10:FF:000299">
    <property type="entry name" value="Piriformospora indica-insensitive protein 2"/>
    <property type="match status" value="1"/>
</dbReference>
<evidence type="ECO:0000313" key="13">
    <source>
        <dbReference type="Proteomes" id="UP000027138"/>
    </source>
</evidence>
<dbReference type="PANTHER" id="PTHR27004">
    <property type="entry name" value="RECEPTOR-LIKE PROTEIN 12 ISOFORM X1"/>
    <property type="match status" value="1"/>
</dbReference>
<gene>
    <name evidence="12" type="ORF">JCGZ_01441</name>
</gene>
<evidence type="ECO:0000256" key="8">
    <source>
        <dbReference type="ARBA" id="ARBA00022989"/>
    </source>
</evidence>
<dbReference type="InterPro" id="IPR001611">
    <property type="entry name" value="Leu-rich_rpt"/>
</dbReference>
<dbReference type="AlphaFoldDB" id="A0A067L907"/>
<evidence type="ECO:0000256" key="6">
    <source>
        <dbReference type="ARBA" id="ARBA00022729"/>
    </source>
</evidence>
<dbReference type="InterPro" id="IPR032675">
    <property type="entry name" value="LRR_dom_sf"/>
</dbReference>
<dbReference type="EMBL" id="KK914240">
    <property type="protein sequence ID" value="KDP44941.1"/>
    <property type="molecule type" value="Genomic_DNA"/>
</dbReference>
<organism evidence="12 13">
    <name type="scientific">Jatropha curcas</name>
    <name type="common">Barbados nut</name>
    <dbReference type="NCBI Taxonomy" id="180498"/>
    <lineage>
        <taxon>Eukaryota</taxon>
        <taxon>Viridiplantae</taxon>
        <taxon>Streptophyta</taxon>
        <taxon>Embryophyta</taxon>
        <taxon>Tracheophyta</taxon>
        <taxon>Spermatophyta</taxon>
        <taxon>Magnoliopsida</taxon>
        <taxon>eudicotyledons</taxon>
        <taxon>Gunneridae</taxon>
        <taxon>Pentapetalae</taxon>
        <taxon>rosids</taxon>
        <taxon>fabids</taxon>
        <taxon>Malpighiales</taxon>
        <taxon>Euphorbiaceae</taxon>
        <taxon>Crotonoideae</taxon>
        <taxon>Jatropheae</taxon>
        <taxon>Jatropha</taxon>
    </lineage>
</organism>
<dbReference type="STRING" id="180498.A0A067L907"/>
<accession>A0A067L907</accession>
<protein>
    <recommendedName>
        <fullName evidence="14">Leucine-rich repeat-containing N-terminal plant-type domain-containing protein</fullName>
    </recommendedName>
</protein>
<name>A0A067L907_JATCU</name>
<keyword evidence="3" id="KW-1003">Cell membrane</keyword>